<comment type="caution">
    <text evidence="2">The sequence shown here is derived from an EMBL/GenBank/DDBJ whole genome shotgun (WGS) entry which is preliminary data.</text>
</comment>
<evidence type="ECO:0000313" key="3">
    <source>
        <dbReference type="Proteomes" id="UP000245390"/>
    </source>
</evidence>
<dbReference type="KEGG" id="salo:EF888_08360"/>
<sequence length="194" mass="20753">MVRTLTLVLVFLAMAMPAAAQVFDTASARQMLYPTRGHTIQTAKELSPQNRRIVTGIVPLMAKEMRQPVRYYTAIAWSPKDGMVHESLQAAMNHHSVEAAGAAAVAACNVKKSNGAPNCVVAARVVPKNWQPRPLMLSIDATAAFDKKYRRMRGSKAFSVSSATGAFGYGASDAAALARCGSTGAQDCKVVIRN</sequence>
<dbReference type="Proteomes" id="UP000245390">
    <property type="component" value="Unassembled WGS sequence"/>
</dbReference>
<dbReference type="AlphaFoldDB" id="A0A316G7J2"/>
<evidence type="ECO:0008006" key="4">
    <source>
        <dbReference type="Google" id="ProtNLM"/>
    </source>
</evidence>
<keyword evidence="1" id="KW-0732">Signal</keyword>
<dbReference type="OrthoDB" id="7658791at2"/>
<dbReference type="EMBL" id="QGGV01000003">
    <property type="protein sequence ID" value="PWK56788.1"/>
    <property type="molecule type" value="Genomic_DNA"/>
</dbReference>
<proteinExistence type="predicted"/>
<feature type="signal peptide" evidence="1">
    <location>
        <begin position="1"/>
        <end position="20"/>
    </location>
</feature>
<dbReference type="RefSeq" id="WP_109758567.1">
    <property type="nucleotide sequence ID" value="NZ_CP034588.1"/>
</dbReference>
<accession>A0A316G7J2</accession>
<name>A0A316G7J2_9RHOB</name>
<keyword evidence="3" id="KW-1185">Reference proteome</keyword>
<gene>
    <name evidence="2" type="ORF">C8D95_10319</name>
</gene>
<evidence type="ECO:0000256" key="1">
    <source>
        <dbReference type="SAM" id="SignalP"/>
    </source>
</evidence>
<evidence type="ECO:0000313" key="2">
    <source>
        <dbReference type="EMBL" id="PWK56788.1"/>
    </source>
</evidence>
<reference evidence="2 3" key="1">
    <citation type="submission" date="2018-05" db="EMBL/GenBank/DDBJ databases">
        <title>Genomic Encyclopedia of Type Strains, Phase IV (KMG-IV): sequencing the most valuable type-strain genomes for metagenomic binning, comparative biology and taxonomic classification.</title>
        <authorList>
            <person name="Goeker M."/>
        </authorList>
    </citation>
    <scope>NUCLEOTIDE SEQUENCE [LARGE SCALE GENOMIC DNA]</scope>
    <source>
        <strain evidence="2 3">DSM 103371</strain>
    </source>
</reference>
<organism evidence="2 3">
    <name type="scientific">Silicimonas algicola</name>
    <dbReference type="NCBI Taxonomy" id="1826607"/>
    <lineage>
        <taxon>Bacteria</taxon>
        <taxon>Pseudomonadati</taxon>
        <taxon>Pseudomonadota</taxon>
        <taxon>Alphaproteobacteria</taxon>
        <taxon>Rhodobacterales</taxon>
        <taxon>Paracoccaceae</taxon>
    </lineage>
</organism>
<protein>
    <recommendedName>
        <fullName evidence="4">5-aminolevulic acid synthase</fullName>
    </recommendedName>
</protein>
<feature type="chain" id="PRO_5016468049" description="5-aminolevulic acid synthase" evidence="1">
    <location>
        <begin position="21"/>
        <end position="194"/>
    </location>
</feature>